<evidence type="ECO:0000313" key="2">
    <source>
        <dbReference type="Proteomes" id="UP000188879"/>
    </source>
</evidence>
<proteinExistence type="predicted"/>
<dbReference type="EMBL" id="MLCO01000330">
    <property type="protein sequence ID" value="ONG46045.1"/>
    <property type="molecule type" value="Genomic_DNA"/>
</dbReference>
<dbReference type="GO" id="GO:0016740">
    <property type="term" value="F:transferase activity"/>
    <property type="evidence" value="ECO:0007669"/>
    <property type="project" value="UniProtKB-KW"/>
</dbReference>
<keyword evidence="1" id="KW-0808">Transferase</keyword>
<dbReference type="RefSeq" id="WP_076960136.1">
    <property type="nucleotide sequence ID" value="NZ_MLCO01000330.1"/>
</dbReference>
<protein>
    <submittedName>
        <fullName evidence="1">Acyl transferase</fullName>
    </submittedName>
</protein>
<evidence type="ECO:0000313" key="1">
    <source>
        <dbReference type="EMBL" id="ONG46045.1"/>
    </source>
</evidence>
<dbReference type="OrthoDB" id="8912551at2"/>
<gene>
    <name evidence="1" type="ORF">BKE38_25785</name>
</gene>
<comment type="caution">
    <text evidence="1">The sequence shown here is derived from an EMBL/GenBank/DDBJ whole genome shotgun (WGS) entry which is preliminary data.</text>
</comment>
<name>A0A1V2GUX4_9PROT</name>
<keyword evidence="2" id="KW-1185">Reference proteome</keyword>
<accession>A0A1V2GUX4</accession>
<dbReference type="Pfam" id="PF03737">
    <property type="entry name" value="RraA-like"/>
    <property type="match status" value="1"/>
</dbReference>
<dbReference type="Proteomes" id="UP000188879">
    <property type="component" value="Unassembled WGS sequence"/>
</dbReference>
<dbReference type="Gene3D" id="3.50.30.40">
    <property type="entry name" value="Ribonuclease E inhibitor RraA/RraA-like"/>
    <property type="match status" value="1"/>
</dbReference>
<reference evidence="1 2" key="1">
    <citation type="submission" date="2016-10" db="EMBL/GenBank/DDBJ databases">
        <title>Draft Genome sequence of Roseomonas sp. strain M3.</title>
        <authorList>
            <person name="Subhash Y."/>
            <person name="Lee S."/>
        </authorList>
    </citation>
    <scope>NUCLEOTIDE SEQUENCE [LARGE SCALE GENOMIC DNA]</scope>
    <source>
        <strain evidence="1 2">M3</strain>
    </source>
</reference>
<dbReference type="AlphaFoldDB" id="A0A1V2GUX4"/>
<dbReference type="InterPro" id="IPR005493">
    <property type="entry name" value="RraA/RraA-like"/>
</dbReference>
<dbReference type="SUPFAM" id="SSF89562">
    <property type="entry name" value="RraA-like"/>
    <property type="match status" value="1"/>
</dbReference>
<sequence>MADAAAYPFTAADLEALRAWDTPTICNALELVAPERRGHGYTLRPLVAADVTLKPICGLARTGTIRAAAPSGRLAEVDRGIRTGWYEYVAEAAMPTVVVLQDLDDTPGYGAFWGEVHSAVHKALGSQGCVTNGSFRDIDALAPNFQILGIVNPSHAYVHMVAYGQEVSVHGMACAHDAVVHADRHGAVVIPHAVVRQLPAAIELGARREKVILDLCASDSFSVAALKQALSRAQEIH</sequence>
<organism evidence="1 2">
    <name type="scientific">Teichococcus deserti</name>
    <dbReference type="NCBI Taxonomy" id="1817963"/>
    <lineage>
        <taxon>Bacteria</taxon>
        <taxon>Pseudomonadati</taxon>
        <taxon>Pseudomonadota</taxon>
        <taxon>Alphaproteobacteria</taxon>
        <taxon>Acetobacterales</taxon>
        <taxon>Roseomonadaceae</taxon>
        <taxon>Roseomonas</taxon>
    </lineage>
</organism>
<dbReference type="InterPro" id="IPR036704">
    <property type="entry name" value="RraA/RraA-like_sf"/>
</dbReference>